<feature type="domain" description="Flagellar hook-length control protein-like C-terminal" evidence="2">
    <location>
        <begin position="328"/>
        <end position="409"/>
    </location>
</feature>
<feature type="region of interest" description="Disordered" evidence="1">
    <location>
        <begin position="73"/>
        <end position="99"/>
    </location>
</feature>
<name>A0A1I4IT92_9BURK</name>
<keyword evidence="3" id="KW-0966">Cell projection</keyword>
<dbReference type="RefSeq" id="WP_093383866.1">
    <property type="nucleotide sequence ID" value="NZ_FOTW01000005.1"/>
</dbReference>
<dbReference type="InterPro" id="IPR052563">
    <property type="entry name" value="FliK"/>
</dbReference>
<dbReference type="OrthoDB" id="1792985at2"/>
<dbReference type="InterPro" id="IPR021136">
    <property type="entry name" value="Flagellar_hook_control-like_C"/>
</dbReference>
<evidence type="ECO:0000313" key="3">
    <source>
        <dbReference type="EMBL" id="SFL57520.1"/>
    </source>
</evidence>
<dbReference type="InterPro" id="IPR038610">
    <property type="entry name" value="FliK-like_C_sf"/>
</dbReference>
<dbReference type="EMBL" id="FOTW01000005">
    <property type="protein sequence ID" value="SFL57520.1"/>
    <property type="molecule type" value="Genomic_DNA"/>
</dbReference>
<gene>
    <name evidence="3" type="ORF">SAMN02982985_00757</name>
</gene>
<feature type="region of interest" description="Disordered" evidence="1">
    <location>
        <begin position="233"/>
        <end position="257"/>
    </location>
</feature>
<dbReference type="PANTHER" id="PTHR37533:SF2">
    <property type="entry name" value="FLAGELLAR HOOK-LENGTH CONTROL PROTEIN"/>
    <property type="match status" value="1"/>
</dbReference>
<sequence>MTMTLSTAAAKPAQQNAAGLFPNANPAANQLDQPSMADAAAASPAAPAVDGAAALFAQLLNLAQQIEVAPPAADDAATADSGDSAAATTPDAGTASAAAAPDQGAMMNAMAAPLLNLAMALPFAAGATTPAGNAASATVQDQPRVDGMSARLASGSNISLNLNIANQQPGGTAPATATAIAPAATTGGSAGTTTTPATPSDSAIEASASGAAPTAPAAPAAQAAAAASALAGAPPSANSAAPARAGNAGKDAERAPASGHFASAATAAAGAKDDGGSSGLRLAAAPAGNGVNGAYTPAAPAAAPLADSVKLAGSAEQWQQPLREALGERLQLQLQRNNDHAVIRLEPPNMGRIEISIRHSAGALQVNLSASNSEVLRQLNNIGDSVRQDLSQRSFGEVAVNVSASAGPRGQAMAEGDSRGARQDQRDQGRAPGRALSDDEAAAATFAMLTEQE</sequence>
<accession>A0A1I4IT92</accession>
<dbReference type="CDD" id="cd17470">
    <property type="entry name" value="T3SS_Flik_C"/>
    <property type="match status" value="1"/>
</dbReference>
<dbReference type="Pfam" id="PF02120">
    <property type="entry name" value="Flg_hook"/>
    <property type="match status" value="1"/>
</dbReference>
<keyword evidence="3" id="KW-0969">Cilium</keyword>
<reference evidence="3 4" key="1">
    <citation type="submission" date="2016-10" db="EMBL/GenBank/DDBJ databases">
        <authorList>
            <person name="de Groot N.N."/>
        </authorList>
    </citation>
    <scope>NUCLEOTIDE SEQUENCE [LARGE SCALE GENOMIC DNA]</scope>
    <source>
        <strain evidence="3 4">ATCC 43154</strain>
    </source>
</reference>
<evidence type="ECO:0000259" key="2">
    <source>
        <dbReference type="Pfam" id="PF02120"/>
    </source>
</evidence>
<dbReference type="Proteomes" id="UP000199470">
    <property type="component" value="Unassembled WGS sequence"/>
</dbReference>
<feature type="region of interest" description="Disordered" evidence="1">
    <location>
        <begin position="184"/>
        <end position="211"/>
    </location>
</feature>
<dbReference type="Gene3D" id="3.30.750.140">
    <property type="match status" value="1"/>
</dbReference>
<keyword evidence="3" id="KW-0282">Flagellum</keyword>
<dbReference type="AlphaFoldDB" id="A0A1I4IT92"/>
<feature type="region of interest" description="Disordered" evidence="1">
    <location>
        <begin position="406"/>
        <end position="440"/>
    </location>
</feature>
<dbReference type="STRING" id="758825.SAMN02982985_00757"/>
<proteinExistence type="predicted"/>
<organism evidence="3 4">
    <name type="scientific">Rugamonas rubra</name>
    <dbReference type="NCBI Taxonomy" id="758825"/>
    <lineage>
        <taxon>Bacteria</taxon>
        <taxon>Pseudomonadati</taxon>
        <taxon>Pseudomonadota</taxon>
        <taxon>Betaproteobacteria</taxon>
        <taxon>Burkholderiales</taxon>
        <taxon>Oxalobacteraceae</taxon>
        <taxon>Telluria group</taxon>
        <taxon>Rugamonas</taxon>
    </lineage>
</organism>
<evidence type="ECO:0000256" key="1">
    <source>
        <dbReference type="SAM" id="MobiDB-lite"/>
    </source>
</evidence>
<feature type="compositionally biased region" description="Basic and acidic residues" evidence="1">
    <location>
        <begin position="416"/>
        <end position="429"/>
    </location>
</feature>
<dbReference type="PANTHER" id="PTHR37533">
    <property type="entry name" value="FLAGELLAR HOOK-LENGTH CONTROL PROTEIN"/>
    <property type="match status" value="1"/>
</dbReference>
<keyword evidence="4" id="KW-1185">Reference proteome</keyword>
<feature type="region of interest" description="Disordered" evidence="1">
    <location>
        <begin position="19"/>
        <end position="39"/>
    </location>
</feature>
<protein>
    <submittedName>
        <fullName evidence="3">Flagellar hook-length control protein FliK</fullName>
    </submittedName>
</protein>
<evidence type="ECO:0000313" key="4">
    <source>
        <dbReference type="Proteomes" id="UP000199470"/>
    </source>
</evidence>